<sequence length="587" mass="65647">MDGKINVSTETLRSQWREAWISARSVWSAFLMLREPVWCLTSEAARKEGLTGSFAMIRLTDHRIVIDLEKVKNYGVGDEAVQVLAHEIGHHIYTPANLRDNAVLLGRIRWSLADMEDKAAFVANIYEDLIINDILHRSKDLDMAIVYQKINKDVPFSPLWTLIMRTYEFLWKLKRGSLATDLLLHNDKIDVDASLMASLVRSYAKRWIDGGGRFAALMYPYLVEEEAFKKGMASMAVYLDTEKAGEGGGMISGLVELDLEGIEGAIDPRTEATGDKQPKNKKTIDISASFGKTDRGGTGPKQRYLQPGVYIDLLKQVNPNVDEQALINQYYREIASPHLIRFPVEVTKSTGIMIPEGTDVWESGDAIEEIDWLESAIASPHIVPGYSTRKRLYGEDTDSDQSMKPLDVYIGIDCSGSMSNPRVSFSWPVLAATVIGLSALRAGAKVMGCLSGEPGSFMETKGFVTKEVDLLTILTSYLGTGYSYGIPRLNTPFHAPLKKKSHVVIVTDDDIFHMLNAKEANHWAIAETALQHAGGTGTMVLHSRPDWNKPGVKLLRDMGWHIHYVTDESSMLDFAREFSKKNYHKRR</sequence>
<accession>A0A364Y263</accession>
<protein>
    <recommendedName>
        <fullName evidence="3">VWA domain-containing protein</fullName>
    </recommendedName>
</protein>
<dbReference type="OrthoDB" id="974562at2"/>
<name>A0A364Y263_9BACT</name>
<proteinExistence type="predicted"/>
<dbReference type="AlphaFoldDB" id="A0A364Y263"/>
<dbReference type="RefSeq" id="WP_112747705.1">
    <property type="nucleotide sequence ID" value="NZ_QMFY01000007.1"/>
</dbReference>
<dbReference type="Proteomes" id="UP000251889">
    <property type="component" value="Unassembled WGS sequence"/>
</dbReference>
<comment type="caution">
    <text evidence="1">The sequence shown here is derived from an EMBL/GenBank/DDBJ whole genome shotgun (WGS) entry which is preliminary data.</text>
</comment>
<evidence type="ECO:0008006" key="3">
    <source>
        <dbReference type="Google" id="ProtNLM"/>
    </source>
</evidence>
<evidence type="ECO:0000313" key="2">
    <source>
        <dbReference type="Proteomes" id="UP000251889"/>
    </source>
</evidence>
<evidence type="ECO:0000313" key="1">
    <source>
        <dbReference type="EMBL" id="RAW00363.1"/>
    </source>
</evidence>
<dbReference type="EMBL" id="QMFY01000007">
    <property type="protein sequence ID" value="RAW00363.1"/>
    <property type="molecule type" value="Genomic_DNA"/>
</dbReference>
<organism evidence="1 2">
    <name type="scientific">Pseudochryseolinea flava</name>
    <dbReference type="NCBI Taxonomy" id="2059302"/>
    <lineage>
        <taxon>Bacteria</taxon>
        <taxon>Pseudomonadati</taxon>
        <taxon>Bacteroidota</taxon>
        <taxon>Cytophagia</taxon>
        <taxon>Cytophagales</taxon>
        <taxon>Fulvivirgaceae</taxon>
        <taxon>Pseudochryseolinea</taxon>
    </lineage>
</organism>
<reference evidence="1 2" key="1">
    <citation type="submission" date="2018-06" db="EMBL/GenBank/DDBJ databases">
        <title>Chryseolinea flavus sp. nov., a member of the phylum Bacteroidetes isolated from soil.</title>
        <authorList>
            <person name="Li Y."/>
            <person name="Wang J."/>
        </authorList>
    </citation>
    <scope>NUCLEOTIDE SEQUENCE [LARGE SCALE GENOMIC DNA]</scope>
    <source>
        <strain evidence="1 2">SDU1-6</strain>
    </source>
</reference>
<gene>
    <name evidence="1" type="ORF">DQQ10_15025</name>
</gene>
<keyword evidence="2" id="KW-1185">Reference proteome</keyword>